<feature type="domain" description="Cardiolipin synthase N-terminal" evidence="7">
    <location>
        <begin position="21"/>
        <end position="63"/>
    </location>
</feature>
<sequence>MPVWDVFWLIIMSFAFAAYLVLLFWIFTDLFRDRDTSGWVKAVWVVFLFVLPLLTSLVYLIVRGRGMAQRSARAAKEAEQAQHAYIKDVAGTNSATQIADAKRLLDEGTITAQEFEQLKSRALA</sequence>
<evidence type="ECO:0000256" key="6">
    <source>
        <dbReference type="SAM" id="Phobius"/>
    </source>
</evidence>
<evidence type="ECO:0000313" key="9">
    <source>
        <dbReference type="Proteomes" id="UP000215506"/>
    </source>
</evidence>
<evidence type="ECO:0000256" key="2">
    <source>
        <dbReference type="ARBA" id="ARBA00022475"/>
    </source>
</evidence>
<name>A0A231HFZ3_9NOCA</name>
<evidence type="ECO:0000256" key="5">
    <source>
        <dbReference type="ARBA" id="ARBA00023136"/>
    </source>
</evidence>
<reference evidence="8 9" key="1">
    <citation type="submission" date="2017-07" db="EMBL/GenBank/DDBJ databases">
        <title>First draft Genome Sequence of Nocardia cerradoensis isolated from human infection.</title>
        <authorList>
            <person name="Carrasco G."/>
        </authorList>
    </citation>
    <scope>NUCLEOTIDE SEQUENCE [LARGE SCALE GENOMIC DNA]</scope>
    <source>
        <strain evidence="8 9">CNM20130759</strain>
    </source>
</reference>
<dbReference type="InterPro" id="IPR027379">
    <property type="entry name" value="CLS_N"/>
</dbReference>
<proteinExistence type="predicted"/>
<keyword evidence="5 6" id="KW-0472">Membrane</keyword>
<protein>
    <recommendedName>
        <fullName evidence="7">Cardiolipin synthase N-terminal domain-containing protein</fullName>
    </recommendedName>
</protein>
<dbReference type="Proteomes" id="UP000215506">
    <property type="component" value="Unassembled WGS sequence"/>
</dbReference>
<evidence type="ECO:0000256" key="3">
    <source>
        <dbReference type="ARBA" id="ARBA00022692"/>
    </source>
</evidence>
<keyword evidence="4 6" id="KW-1133">Transmembrane helix</keyword>
<evidence type="ECO:0000259" key="7">
    <source>
        <dbReference type="Pfam" id="PF13396"/>
    </source>
</evidence>
<organism evidence="8 9">
    <name type="scientific">Nocardia cerradoensis</name>
    <dbReference type="NCBI Taxonomy" id="85688"/>
    <lineage>
        <taxon>Bacteria</taxon>
        <taxon>Bacillati</taxon>
        <taxon>Actinomycetota</taxon>
        <taxon>Actinomycetes</taxon>
        <taxon>Mycobacteriales</taxon>
        <taxon>Nocardiaceae</taxon>
        <taxon>Nocardia</taxon>
    </lineage>
</organism>
<dbReference type="AlphaFoldDB" id="A0A231HFZ3"/>
<dbReference type="Pfam" id="PF13396">
    <property type="entry name" value="PLDc_N"/>
    <property type="match status" value="1"/>
</dbReference>
<comment type="subcellular location">
    <subcellularLocation>
        <location evidence="1">Cell membrane</location>
        <topology evidence="1">Multi-pass membrane protein</topology>
    </subcellularLocation>
</comment>
<gene>
    <name evidence="8" type="ORF">B7C42_00884</name>
</gene>
<dbReference type="RefSeq" id="WP_094024415.1">
    <property type="nucleotide sequence ID" value="NZ_NGAF01000001.1"/>
</dbReference>
<evidence type="ECO:0000313" key="8">
    <source>
        <dbReference type="EMBL" id="OXR47759.1"/>
    </source>
</evidence>
<comment type="caution">
    <text evidence="8">The sequence shown here is derived from an EMBL/GenBank/DDBJ whole genome shotgun (WGS) entry which is preliminary data.</text>
</comment>
<feature type="transmembrane region" description="Helical" evidence="6">
    <location>
        <begin position="39"/>
        <end position="62"/>
    </location>
</feature>
<keyword evidence="3 6" id="KW-0812">Transmembrane</keyword>
<keyword evidence="9" id="KW-1185">Reference proteome</keyword>
<accession>A0A231HFZ3</accession>
<keyword evidence="2" id="KW-1003">Cell membrane</keyword>
<dbReference type="EMBL" id="NGAF01000001">
    <property type="protein sequence ID" value="OXR47759.1"/>
    <property type="molecule type" value="Genomic_DNA"/>
</dbReference>
<evidence type="ECO:0000256" key="4">
    <source>
        <dbReference type="ARBA" id="ARBA00022989"/>
    </source>
</evidence>
<feature type="transmembrane region" description="Helical" evidence="6">
    <location>
        <begin position="7"/>
        <end position="27"/>
    </location>
</feature>
<dbReference type="GO" id="GO:0005886">
    <property type="term" value="C:plasma membrane"/>
    <property type="evidence" value="ECO:0007669"/>
    <property type="project" value="UniProtKB-SubCell"/>
</dbReference>
<evidence type="ECO:0000256" key="1">
    <source>
        <dbReference type="ARBA" id="ARBA00004651"/>
    </source>
</evidence>